<comment type="subcellular location">
    <subcellularLocation>
        <location evidence="2">Cytoplasm</location>
    </subcellularLocation>
    <subcellularLocation>
        <location evidence="1">Nucleus</location>
    </subcellularLocation>
</comment>
<keyword evidence="5" id="KW-0539">Nucleus</keyword>
<dbReference type="OrthoDB" id="31005at2759"/>
<dbReference type="Gene3D" id="1.20.58.190">
    <property type="entry name" value="Translin, domain 1"/>
    <property type="match status" value="1"/>
</dbReference>
<dbReference type="AlphaFoldDB" id="A0A165PEJ3"/>
<dbReference type="InParanoid" id="A0A165PEJ3"/>
<dbReference type="Gene3D" id="1.20.58.200">
    <property type="entry name" value="Translin, domain 2"/>
    <property type="match status" value="1"/>
</dbReference>
<organism evidence="7 8">
    <name type="scientific">Exidia glandulosa HHB12029</name>
    <dbReference type="NCBI Taxonomy" id="1314781"/>
    <lineage>
        <taxon>Eukaryota</taxon>
        <taxon>Fungi</taxon>
        <taxon>Dikarya</taxon>
        <taxon>Basidiomycota</taxon>
        <taxon>Agaricomycotina</taxon>
        <taxon>Agaricomycetes</taxon>
        <taxon>Auriculariales</taxon>
        <taxon>Exidiaceae</taxon>
        <taxon>Exidia</taxon>
    </lineage>
</organism>
<dbReference type="GO" id="GO:0005634">
    <property type="term" value="C:nucleus"/>
    <property type="evidence" value="ECO:0007669"/>
    <property type="project" value="UniProtKB-SubCell"/>
</dbReference>
<evidence type="ECO:0000256" key="4">
    <source>
        <dbReference type="ARBA" id="ARBA00022490"/>
    </source>
</evidence>
<evidence type="ECO:0000256" key="6">
    <source>
        <dbReference type="SAM" id="MobiDB-lite"/>
    </source>
</evidence>
<dbReference type="SUPFAM" id="SSF74784">
    <property type="entry name" value="Translin"/>
    <property type="match status" value="1"/>
</dbReference>
<protein>
    <submittedName>
        <fullName evidence="7">Translin</fullName>
    </submittedName>
</protein>
<evidence type="ECO:0000256" key="1">
    <source>
        <dbReference type="ARBA" id="ARBA00004123"/>
    </source>
</evidence>
<dbReference type="Pfam" id="PF01997">
    <property type="entry name" value="Translin"/>
    <property type="match status" value="1"/>
</dbReference>
<dbReference type="GO" id="GO:0043565">
    <property type="term" value="F:sequence-specific DNA binding"/>
    <property type="evidence" value="ECO:0007669"/>
    <property type="project" value="InterPro"/>
</dbReference>
<sequence>MNILTAFETFRDELDDQQEKRERLIKTSREVTATAKKIIFLLHRLVSAENADSQGLHANAIKPAKKKLGELNTLFAKMAPELKGEEFWRHWRSVSPGLQEYIEALSFAHYLEFGTLASYHDVQAALTDADGVPYFNIPLSDYLLGISDLTGELMRYAIVAISRADGTLQARQVLDFVRGTYADLEKFSPHVRELPRKQDVTSASLQKIEDAVYAVVVRGAEYRGQRDDIADEIVRRYVAGLDSALSRGSRGPRDAGADDDDGDD</sequence>
<proteinExistence type="inferred from homology"/>
<name>A0A165PEJ3_EXIGL</name>
<comment type="similarity">
    <text evidence="3">Belongs to the translin family.</text>
</comment>
<keyword evidence="8" id="KW-1185">Reference proteome</keyword>
<dbReference type="STRING" id="1314781.A0A165PEJ3"/>
<evidence type="ECO:0000256" key="2">
    <source>
        <dbReference type="ARBA" id="ARBA00004496"/>
    </source>
</evidence>
<reference evidence="7 8" key="1">
    <citation type="journal article" date="2016" name="Mol. Biol. Evol.">
        <title>Comparative Genomics of Early-Diverging Mushroom-Forming Fungi Provides Insights into the Origins of Lignocellulose Decay Capabilities.</title>
        <authorList>
            <person name="Nagy L.G."/>
            <person name="Riley R."/>
            <person name="Tritt A."/>
            <person name="Adam C."/>
            <person name="Daum C."/>
            <person name="Floudas D."/>
            <person name="Sun H."/>
            <person name="Yadav J.S."/>
            <person name="Pangilinan J."/>
            <person name="Larsson K.H."/>
            <person name="Matsuura K."/>
            <person name="Barry K."/>
            <person name="Labutti K."/>
            <person name="Kuo R."/>
            <person name="Ohm R.A."/>
            <person name="Bhattacharya S.S."/>
            <person name="Shirouzu T."/>
            <person name="Yoshinaga Y."/>
            <person name="Martin F.M."/>
            <person name="Grigoriev I.V."/>
            <person name="Hibbett D.S."/>
        </authorList>
    </citation>
    <scope>NUCLEOTIDE SEQUENCE [LARGE SCALE GENOMIC DNA]</scope>
    <source>
        <strain evidence="7 8">HHB12029</strain>
    </source>
</reference>
<evidence type="ECO:0000313" key="8">
    <source>
        <dbReference type="Proteomes" id="UP000077266"/>
    </source>
</evidence>
<evidence type="ECO:0000256" key="5">
    <source>
        <dbReference type="ARBA" id="ARBA00023242"/>
    </source>
</evidence>
<dbReference type="InterPro" id="IPR016069">
    <property type="entry name" value="Translin_C"/>
</dbReference>
<dbReference type="InterPro" id="IPR002848">
    <property type="entry name" value="Translin_fam"/>
</dbReference>
<dbReference type="CDD" id="cd14820">
    <property type="entry name" value="TRAX"/>
    <property type="match status" value="1"/>
</dbReference>
<dbReference type="PANTHER" id="PTHR10741">
    <property type="entry name" value="TRANSLIN AND TRANSLIN ASSOCIATED PROTEIN X"/>
    <property type="match status" value="1"/>
</dbReference>
<dbReference type="FunCoup" id="A0A165PEJ3">
    <property type="interactions" value="528"/>
</dbReference>
<evidence type="ECO:0000313" key="7">
    <source>
        <dbReference type="EMBL" id="KZW02062.1"/>
    </source>
</evidence>
<feature type="region of interest" description="Disordered" evidence="6">
    <location>
        <begin position="244"/>
        <end position="264"/>
    </location>
</feature>
<dbReference type="InterPro" id="IPR016068">
    <property type="entry name" value="Translin_N"/>
</dbReference>
<gene>
    <name evidence="7" type="ORF">EXIGLDRAFT_637841</name>
</gene>
<keyword evidence="4" id="KW-0963">Cytoplasm</keyword>
<dbReference type="InterPro" id="IPR036081">
    <property type="entry name" value="Translin_sf"/>
</dbReference>
<accession>A0A165PEJ3</accession>
<dbReference type="GO" id="GO:0005737">
    <property type="term" value="C:cytoplasm"/>
    <property type="evidence" value="ECO:0007669"/>
    <property type="project" value="UniProtKB-SubCell"/>
</dbReference>
<evidence type="ECO:0000256" key="3">
    <source>
        <dbReference type="ARBA" id="ARBA00005902"/>
    </source>
</evidence>
<dbReference type="EMBL" id="KV425890">
    <property type="protein sequence ID" value="KZW02062.1"/>
    <property type="molecule type" value="Genomic_DNA"/>
</dbReference>
<dbReference type="Proteomes" id="UP000077266">
    <property type="component" value="Unassembled WGS sequence"/>
</dbReference>